<dbReference type="PANTHER" id="PTHR30023:SF0">
    <property type="entry name" value="PENICILLIN-SENSITIVE CARBOXYPEPTIDASE A"/>
    <property type="match status" value="1"/>
</dbReference>
<evidence type="ECO:0000256" key="1">
    <source>
        <dbReference type="ARBA" id="ARBA00006096"/>
    </source>
</evidence>
<keyword evidence="5" id="KW-0645">Protease</keyword>
<dbReference type="Gene3D" id="3.40.710.10">
    <property type="entry name" value="DD-peptidase/beta-lactamase superfamily"/>
    <property type="match status" value="1"/>
</dbReference>
<keyword evidence="5" id="KW-0121">Carboxypeptidase</keyword>
<evidence type="ECO:0000256" key="3">
    <source>
        <dbReference type="SAM" id="MobiDB-lite"/>
    </source>
</evidence>
<dbReference type="Proteomes" id="UP001596220">
    <property type="component" value="Unassembled WGS sequence"/>
</dbReference>
<sequence>MTSRPRSTVLLASLSLVLGLTAAAAADTADPLTTDLDRLLGDPRLASSAVGLVVRDADTGDALYRRSGHTRFQPGSTAKIVTSAVALDGLGPDHRWRTDLATTAAVQGDELAGDLYLRGTGDPTMLAQDYDALAAQLAATGVRTVRGELVADDTWFDSVPLATGWAWDDEPHYYSAQTSALTFAPDTDYDSGAVAVRVSPGAAGGPPQVTVTPPVALDIRNTATTTAGGGGVQVNREHGGNVVHVSGSIAPGAAAQAAYISVDDPTTLVAGLFRASLAAKGITVTGGTGFRATPAAARVLATRQSMPLRELLVPFLKLSNNMHGEVLIKTLGRKFHGQGTWPAGIRALESLLPGLGADPLTMNLFDGSGLSRMNVLSPDLLAQVLRSARAKPWFRSWYDALPVAGRWDRMEGGTLRGRMAGTAAAGNLHAKTGTLTGITGLAGYVTNADGRELVFSLMFNNFVSGVPRDIEDAIAVRLASDRAGQSQPGARARHRDAPGTAPKVGPGTGSDPVRDLECSWTKSC</sequence>
<feature type="region of interest" description="Disordered" evidence="3">
    <location>
        <begin position="481"/>
        <end position="524"/>
    </location>
</feature>
<comment type="similarity">
    <text evidence="1">Belongs to the peptidase S13 family.</text>
</comment>
<protein>
    <submittedName>
        <fullName evidence="5">D-alanyl-D-alanine carboxypeptidase/D-alanyl-D-alanine-endopeptidase</fullName>
        <ecNumber evidence="5">3.4.16.4</ecNumber>
    </submittedName>
</protein>
<reference evidence="6" key="1">
    <citation type="journal article" date="2019" name="Int. J. Syst. Evol. Microbiol.">
        <title>The Global Catalogue of Microorganisms (GCM) 10K type strain sequencing project: providing services to taxonomists for standard genome sequencing and annotation.</title>
        <authorList>
            <consortium name="The Broad Institute Genomics Platform"/>
            <consortium name="The Broad Institute Genome Sequencing Center for Infectious Disease"/>
            <person name="Wu L."/>
            <person name="Ma J."/>
        </authorList>
    </citation>
    <scope>NUCLEOTIDE SEQUENCE [LARGE SCALE GENOMIC DNA]</scope>
    <source>
        <strain evidence="6">CGMCC 4.7246</strain>
    </source>
</reference>
<dbReference type="Gene3D" id="3.50.80.20">
    <property type="entry name" value="D-Ala-D-Ala carboxypeptidase C, peptidase S13"/>
    <property type="match status" value="1"/>
</dbReference>
<evidence type="ECO:0000256" key="2">
    <source>
        <dbReference type="ARBA" id="ARBA00022801"/>
    </source>
</evidence>
<evidence type="ECO:0000256" key="4">
    <source>
        <dbReference type="SAM" id="SignalP"/>
    </source>
</evidence>
<keyword evidence="4" id="KW-0732">Signal</keyword>
<organism evidence="5 6">
    <name type="scientific">Saccharothrix lopnurensis</name>
    <dbReference type="NCBI Taxonomy" id="1670621"/>
    <lineage>
        <taxon>Bacteria</taxon>
        <taxon>Bacillati</taxon>
        <taxon>Actinomycetota</taxon>
        <taxon>Actinomycetes</taxon>
        <taxon>Pseudonocardiales</taxon>
        <taxon>Pseudonocardiaceae</taxon>
        <taxon>Saccharothrix</taxon>
    </lineage>
</organism>
<dbReference type="InterPro" id="IPR012338">
    <property type="entry name" value="Beta-lactam/transpept-like"/>
</dbReference>
<keyword evidence="6" id="KW-1185">Reference proteome</keyword>
<name>A0ABW1PFW8_9PSEU</name>
<gene>
    <name evidence="5" type="primary">dacB</name>
    <name evidence="5" type="ORF">ACFP3R_34140</name>
</gene>
<dbReference type="PANTHER" id="PTHR30023">
    <property type="entry name" value="D-ALANYL-D-ALANINE CARBOXYPEPTIDASE"/>
    <property type="match status" value="1"/>
</dbReference>
<dbReference type="SUPFAM" id="SSF56601">
    <property type="entry name" value="beta-lactamase/transpeptidase-like"/>
    <property type="match status" value="1"/>
</dbReference>
<dbReference type="GO" id="GO:0009002">
    <property type="term" value="F:serine-type D-Ala-D-Ala carboxypeptidase activity"/>
    <property type="evidence" value="ECO:0007669"/>
    <property type="project" value="UniProtKB-EC"/>
</dbReference>
<evidence type="ECO:0000313" key="6">
    <source>
        <dbReference type="Proteomes" id="UP001596220"/>
    </source>
</evidence>
<dbReference type="EC" id="3.4.16.4" evidence="5"/>
<dbReference type="PRINTS" id="PR00922">
    <property type="entry name" value="DADACBPTASE3"/>
</dbReference>
<dbReference type="EMBL" id="JBHSQO010000061">
    <property type="protein sequence ID" value="MFC6094335.1"/>
    <property type="molecule type" value="Genomic_DNA"/>
</dbReference>
<feature type="chain" id="PRO_5046557485" evidence="4">
    <location>
        <begin position="26"/>
        <end position="524"/>
    </location>
</feature>
<evidence type="ECO:0000313" key="5">
    <source>
        <dbReference type="EMBL" id="MFC6094335.1"/>
    </source>
</evidence>
<keyword evidence="2 5" id="KW-0378">Hydrolase</keyword>
<accession>A0ABW1PFW8</accession>
<dbReference type="Pfam" id="PF02113">
    <property type="entry name" value="Peptidase_S13"/>
    <property type="match status" value="1"/>
</dbReference>
<comment type="caution">
    <text evidence="5">The sequence shown here is derived from an EMBL/GenBank/DDBJ whole genome shotgun (WGS) entry which is preliminary data.</text>
</comment>
<dbReference type="InterPro" id="IPR000667">
    <property type="entry name" value="Peptidase_S13"/>
</dbReference>
<dbReference type="RefSeq" id="WP_380642483.1">
    <property type="nucleotide sequence ID" value="NZ_JBHSQO010000061.1"/>
</dbReference>
<feature type="signal peptide" evidence="4">
    <location>
        <begin position="1"/>
        <end position="25"/>
    </location>
</feature>
<dbReference type="NCBIfam" id="TIGR00666">
    <property type="entry name" value="PBP4"/>
    <property type="match status" value="1"/>
</dbReference>
<proteinExistence type="inferred from homology"/>